<dbReference type="SUPFAM" id="SSF51905">
    <property type="entry name" value="FAD/NAD(P)-binding domain"/>
    <property type="match status" value="1"/>
</dbReference>
<dbReference type="PRINTS" id="PR00469">
    <property type="entry name" value="PNDRDTASEII"/>
</dbReference>
<reference evidence="4" key="1">
    <citation type="journal article" date="2013" name="Environ. Microbiol.">
        <title>Microbiota from the distal guts of lean and obese adolescents exhibit partial functional redundancy besides clear differences in community structure.</title>
        <authorList>
            <person name="Ferrer M."/>
            <person name="Ruiz A."/>
            <person name="Lanza F."/>
            <person name="Haange S.B."/>
            <person name="Oberbach A."/>
            <person name="Till H."/>
            <person name="Bargiela R."/>
            <person name="Campoy C."/>
            <person name="Segura M.T."/>
            <person name="Richter M."/>
            <person name="von Bergen M."/>
            <person name="Seifert J."/>
            <person name="Suarez A."/>
        </authorList>
    </citation>
    <scope>NUCLEOTIDE SEQUENCE</scope>
</reference>
<dbReference type="GO" id="GO:0016491">
    <property type="term" value="F:oxidoreductase activity"/>
    <property type="evidence" value="ECO:0007669"/>
    <property type="project" value="UniProtKB-KW"/>
</dbReference>
<evidence type="ECO:0000259" key="3">
    <source>
        <dbReference type="Pfam" id="PF00070"/>
    </source>
</evidence>
<accession>K1UEN0</accession>
<name>K1UEN0_9ZZZZ</name>
<evidence type="ECO:0000256" key="2">
    <source>
        <dbReference type="ARBA" id="ARBA00023002"/>
    </source>
</evidence>
<feature type="non-terminal residue" evidence="4">
    <location>
        <position position="69"/>
    </location>
</feature>
<sequence length="69" mass="7874">MVLFFRGRDVAVVGGGNTALEDAMFLSNYCNKVYIIHRRDKLRGEEKIAKAISEKDNIEMVWNSNVVKL</sequence>
<dbReference type="PANTHER" id="PTHR48105">
    <property type="entry name" value="THIOREDOXIN REDUCTASE 1-RELATED-RELATED"/>
    <property type="match status" value="1"/>
</dbReference>
<dbReference type="InterPro" id="IPR039648">
    <property type="entry name" value="DHPH_N"/>
</dbReference>
<proteinExistence type="predicted"/>
<evidence type="ECO:0000313" key="4">
    <source>
        <dbReference type="EMBL" id="EKC69966.1"/>
    </source>
</evidence>
<organism evidence="4">
    <name type="scientific">human gut metagenome</name>
    <dbReference type="NCBI Taxonomy" id="408170"/>
    <lineage>
        <taxon>unclassified sequences</taxon>
        <taxon>metagenomes</taxon>
        <taxon>organismal metagenomes</taxon>
    </lineage>
</organism>
<comment type="caution">
    <text evidence="4">The sequence shown here is derived from an EMBL/GenBank/DDBJ whole genome shotgun (WGS) entry which is preliminary data.</text>
</comment>
<dbReference type="InterPro" id="IPR036188">
    <property type="entry name" value="FAD/NAD-bd_sf"/>
</dbReference>
<keyword evidence="2 4" id="KW-0560">Oxidoreductase</keyword>
<dbReference type="Pfam" id="PF00070">
    <property type="entry name" value="Pyr_redox"/>
    <property type="match status" value="1"/>
</dbReference>
<gene>
    <name evidence="4" type="ORF">OBE_04128</name>
</gene>
<feature type="domain" description="Pyridine nucleotide-disulphide oxidoreductase N-terminal" evidence="3">
    <location>
        <begin position="10"/>
        <end position="68"/>
    </location>
</feature>
<dbReference type="EMBL" id="AJWZ01002804">
    <property type="protein sequence ID" value="EKC69966.1"/>
    <property type="molecule type" value="Genomic_DNA"/>
</dbReference>
<dbReference type="EC" id="1.-.-.-" evidence="4"/>
<dbReference type="Gene3D" id="3.50.50.60">
    <property type="entry name" value="FAD/NAD(P)-binding domain"/>
    <property type="match status" value="1"/>
</dbReference>
<evidence type="ECO:0000256" key="1">
    <source>
        <dbReference type="ARBA" id="ARBA00022630"/>
    </source>
</evidence>
<keyword evidence="1" id="KW-0285">Flavoprotein</keyword>
<dbReference type="AlphaFoldDB" id="K1UEN0"/>
<protein>
    <submittedName>
        <fullName evidence="4">Protein containing Pyridine nucleotide-disulfide oxidoreductase, NAD-binding region domain protein</fullName>
        <ecNumber evidence="4">1.-.-.-</ecNumber>
    </submittedName>
</protein>
<dbReference type="InterPro" id="IPR050097">
    <property type="entry name" value="Ferredoxin-NADP_redctase_2"/>
</dbReference>